<dbReference type="NCBIfam" id="TIGR00103">
    <property type="entry name" value="DNA_YbaB_EbfC"/>
    <property type="match status" value="1"/>
</dbReference>
<organism evidence="4 5">
    <name type="scientific">Thermoclostridium caenicola</name>
    <dbReference type="NCBI Taxonomy" id="659425"/>
    <lineage>
        <taxon>Bacteria</taxon>
        <taxon>Bacillati</taxon>
        <taxon>Bacillota</taxon>
        <taxon>Clostridia</taxon>
        <taxon>Eubacteriales</taxon>
        <taxon>Oscillospiraceae</taxon>
        <taxon>Thermoclostridium</taxon>
    </lineage>
</organism>
<evidence type="ECO:0000256" key="2">
    <source>
        <dbReference type="HAMAP-Rule" id="MF_00274"/>
    </source>
</evidence>
<dbReference type="RefSeq" id="WP_149678109.1">
    <property type="nucleotide sequence ID" value="NZ_FQZP01000008.1"/>
</dbReference>
<keyword evidence="5" id="KW-1185">Reference proteome</keyword>
<dbReference type="InterPro" id="IPR004401">
    <property type="entry name" value="YbaB/EbfC"/>
</dbReference>
<evidence type="ECO:0000313" key="4">
    <source>
        <dbReference type="EMBL" id="SHI75840.1"/>
    </source>
</evidence>
<dbReference type="AlphaFoldDB" id="A0A1M6DRT4"/>
<sequence length="114" mass="12009">MAKRGFPMGMGGNIGNLMKQAQKIQQDMAKAQEELAEKTVEATVGGGAVTVVATGHKEIREIRISKDAVDPDDVETLEDLVLAAVNEALRQADELAKNVMGGITGAFGNLPGLF</sequence>
<evidence type="ECO:0000313" key="5">
    <source>
        <dbReference type="Proteomes" id="UP000324781"/>
    </source>
</evidence>
<evidence type="ECO:0000256" key="1">
    <source>
        <dbReference type="ARBA" id="ARBA00023125"/>
    </source>
</evidence>
<dbReference type="PANTHER" id="PTHR33449:SF1">
    <property type="entry name" value="NUCLEOID-ASSOCIATED PROTEIN YBAB"/>
    <property type="match status" value="1"/>
</dbReference>
<evidence type="ECO:0000256" key="3">
    <source>
        <dbReference type="SAM" id="Coils"/>
    </source>
</evidence>
<dbReference type="Pfam" id="PF02575">
    <property type="entry name" value="YbaB_DNA_bd"/>
    <property type="match status" value="1"/>
</dbReference>
<dbReference type="GO" id="GO:0005829">
    <property type="term" value="C:cytosol"/>
    <property type="evidence" value="ECO:0007669"/>
    <property type="project" value="TreeGrafter"/>
</dbReference>
<dbReference type="Gene3D" id="3.30.1310.10">
    <property type="entry name" value="Nucleoid-associated protein YbaB-like domain"/>
    <property type="match status" value="1"/>
</dbReference>
<keyword evidence="2" id="KW-0963">Cytoplasm</keyword>
<feature type="coiled-coil region" evidence="3">
    <location>
        <begin position="14"/>
        <end position="41"/>
    </location>
</feature>
<keyword evidence="1 2" id="KW-0238">DNA-binding</keyword>
<dbReference type="SUPFAM" id="SSF82607">
    <property type="entry name" value="YbaB-like"/>
    <property type="match status" value="1"/>
</dbReference>
<reference evidence="4 5" key="1">
    <citation type="submission" date="2016-11" db="EMBL/GenBank/DDBJ databases">
        <authorList>
            <person name="Varghese N."/>
            <person name="Submissions S."/>
        </authorList>
    </citation>
    <scope>NUCLEOTIDE SEQUENCE [LARGE SCALE GENOMIC DNA]</scope>
    <source>
        <strain evidence="4 5">DSM 19027</strain>
    </source>
</reference>
<name>A0A1M6DRT4_9FIRM</name>
<dbReference type="GO" id="GO:0003677">
    <property type="term" value="F:DNA binding"/>
    <property type="evidence" value="ECO:0007669"/>
    <property type="project" value="UniProtKB-UniRule"/>
</dbReference>
<dbReference type="HAMAP" id="MF_00274">
    <property type="entry name" value="DNA_YbaB_EbfC"/>
    <property type="match status" value="1"/>
</dbReference>
<dbReference type="EMBL" id="FQZP01000008">
    <property type="protein sequence ID" value="SHI75840.1"/>
    <property type="molecule type" value="Genomic_DNA"/>
</dbReference>
<accession>A0A1M6DRT4</accession>
<comment type="subcellular location">
    <subcellularLocation>
        <location evidence="2">Cytoplasm</location>
        <location evidence="2">Nucleoid</location>
    </subcellularLocation>
</comment>
<protein>
    <recommendedName>
        <fullName evidence="2">Nucleoid-associated protein SAMN05444373_100876</fullName>
    </recommendedName>
</protein>
<comment type="similarity">
    <text evidence="2">Belongs to the YbaB/EbfC family.</text>
</comment>
<comment type="subunit">
    <text evidence="2">Homodimer.</text>
</comment>
<dbReference type="GO" id="GO:0043590">
    <property type="term" value="C:bacterial nucleoid"/>
    <property type="evidence" value="ECO:0007669"/>
    <property type="project" value="UniProtKB-UniRule"/>
</dbReference>
<dbReference type="Proteomes" id="UP000324781">
    <property type="component" value="Unassembled WGS sequence"/>
</dbReference>
<comment type="function">
    <text evidence="2">Binds to DNA and alters its conformation. May be involved in regulation of gene expression, nucleoid organization and DNA protection.</text>
</comment>
<dbReference type="OrthoDB" id="9795263at2"/>
<proteinExistence type="inferred from homology"/>
<dbReference type="InterPro" id="IPR036894">
    <property type="entry name" value="YbaB-like_sf"/>
</dbReference>
<dbReference type="PANTHER" id="PTHR33449">
    <property type="entry name" value="NUCLEOID-ASSOCIATED PROTEIN YBAB"/>
    <property type="match status" value="1"/>
</dbReference>
<gene>
    <name evidence="4" type="ORF">SAMN05444373_100876</name>
</gene>
<keyword evidence="3" id="KW-0175">Coiled coil</keyword>
<dbReference type="PIRSF" id="PIRSF004555">
    <property type="entry name" value="UCP004555"/>
    <property type="match status" value="1"/>
</dbReference>